<dbReference type="Proteomes" id="UP001277972">
    <property type="component" value="Unassembled WGS sequence"/>
</dbReference>
<proteinExistence type="predicted"/>
<evidence type="ECO:0000313" key="1">
    <source>
        <dbReference type="EMBL" id="MDX8046717.1"/>
    </source>
</evidence>
<evidence type="ECO:0000313" key="2">
    <source>
        <dbReference type="Proteomes" id="UP001277972"/>
    </source>
</evidence>
<keyword evidence="2" id="KW-1185">Reference proteome</keyword>
<organism evidence="1 2">
    <name type="scientific">Gracilibacillus pellucidus</name>
    <dbReference type="NCBI Taxonomy" id="3095368"/>
    <lineage>
        <taxon>Bacteria</taxon>
        <taxon>Bacillati</taxon>
        <taxon>Bacillota</taxon>
        <taxon>Bacilli</taxon>
        <taxon>Bacillales</taxon>
        <taxon>Bacillaceae</taxon>
        <taxon>Gracilibacillus</taxon>
    </lineage>
</organism>
<name>A0ACC6M7D3_9BACI</name>
<comment type="caution">
    <text evidence="1">The sequence shown here is derived from an EMBL/GenBank/DDBJ whole genome shotgun (WGS) entry which is preliminary data.</text>
</comment>
<gene>
    <name evidence="1" type="ORF">SH601_12060</name>
</gene>
<reference evidence="1" key="1">
    <citation type="submission" date="2023-11" db="EMBL/GenBank/DDBJ databases">
        <title>Gracilibacillus pellucida a moderately halophilic bacterium isolated from saline soil in Xinjiang province.</title>
        <authorList>
            <person name="Zhang Z."/>
            <person name="Tan F."/>
            <person name="Wang Y."/>
            <person name="Xia M."/>
        </authorList>
    </citation>
    <scope>NUCLEOTIDE SEQUENCE</scope>
    <source>
        <strain evidence="1">S3-1-1</strain>
    </source>
</reference>
<sequence>MFIGYLAGIAIAITYFFFTWEIVVFGLLTFAVLAIVTLLYTAWITSRELERLFKRTLSS</sequence>
<accession>A0ACC6M7D3</accession>
<protein>
    <submittedName>
        <fullName evidence="1">Uncharacterized protein</fullName>
    </submittedName>
</protein>
<dbReference type="EMBL" id="JAWZSR010000006">
    <property type="protein sequence ID" value="MDX8046717.1"/>
    <property type="molecule type" value="Genomic_DNA"/>
</dbReference>